<keyword evidence="5" id="KW-1185">Reference proteome</keyword>
<evidence type="ECO:0000313" key="4">
    <source>
        <dbReference type="EMBL" id="MFC7267451.1"/>
    </source>
</evidence>
<sequence>MTQLDSRLTRTTASTGTAGTGAGGTTTRTQVTSARGRRFVRAVVWGTAASRAFGGAVRAAAQWAADTVRPAGALVALAATAGLVLGIAFGWVEWMVAGAVSVLLLVMAVPFLFGSRAYDVDLTLTHERIVAGEGVAGEIVVRNDGERVALPGRIDIPVGAGLVEFGVPLLRPGHTIAQPLEIPSLRRGIVTVGPATTVRTDPIGLLRREHAFDDVHELYVHPRTVAVPSTSAGLIRDLEGAPTRRLVDADMSFHAIREYAPGDSRRQVHWKSTAKTGQLMVRQYEESRRSRMAIVLAAAEAEYADADEFELAVSCAASLGLRAVRDARDIDIVTGSEIPRVVRGRLRAIQHVASASPRTMLDGFSAVQQYESTMRVEEICRLAAEANERLSIAFVVVGSTVPVGRLRQAALAFPADTAVVGVICDERAHPRMQAVAGLSVLTVGVIEDLSGLLLRGATS</sequence>
<gene>
    <name evidence="4" type="ORF">ACFQRL_00615</name>
</gene>
<organism evidence="4 5">
    <name type="scientific">Microbacterium fluvii</name>
    <dbReference type="NCBI Taxonomy" id="415215"/>
    <lineage>
        <taxon>Bacteria</taxon>
        <taxon>Bacillati</taxon>
        <taxon>Actinomycetota</taxon>
        <taxon>Actinomycetes</taxon>
        <taxon>Micrococcales</taxon>
        <taxon>Microbacteriaceae</taxon>
        <taxon>Microbacterium</taxon>
    </lineage>
</organism>
<dbReference type="Pfam" id="PF01882">
    <property type="entry name" value="DUF58"/>
    <property type="match status" value="1"/>
</dbReference>
<evidence type="ECO:0000256" key="2">
    <source>
        <dbReference type="SAM" id="Phobius"/>
    </source>
</evidence>
<dbReference type="Proteomes" id="UP001596507">
    <property type="component" value="Unassembled WGS sequence"/>
</dbReference>
<reference evidence="5" key="1">
    <citation type="journal article" date="2019" name="Int. J. Syst. Evol. Microbiol.">
        <title>The Global Catalogue of Microorganisms (GCM) 10K type strain sequencing project: providing services to taxonomists for standard genome sequencing and annotation.</title>
        <authorList>
            <consortium name="The Broad Institute Genomics Platform"/>
            <consortium name="The Broad Institute Genome Sequencing Center for Infectious Disease"/>
            <person name="Wu L."/>
            <person name="Ma J."/>
        </authorList>
    </citation>
    <scope>NUCLEOTIDE SEQUENCE [LARGE SCALE GENOMIC DNA]</scope>
    <source>
        <strain evidence="5">CGMCC 1.15772</strain>
    </source>
</reference>
<dbReference type="PANTHER" id="PTHR34351:SF1">
    <property type="entry name" value="SLR1927 PROTEIN"/>
    <property type="match status" value="1"/>
</dbReference>
<comment type="caution">
    <text evidence="4">The sequence shown here is derived from an EMBL/GenBank/DDBJ whole genome shotgun (WGS) entry which is preliminary data.</text>
</comment>
<evidence type="ECO:0000259" key="3">
    <source>
        <dbReference type="Pfam" id="PF01882"/>
    </source>
</evidence>
<dbReference type="RefSeq" id="WP_262872399.1">
    <property type="nucleotide sequence ID" value="NZ_BAABKW010000008.1"/>
</dbReference>
<protein>
    <submittedName>
        <fullName evidence="4">DUF58 domain-containing protein</fullName>
    </submittedName>
</protein>
<name>A0ABW2HCI8_9MICO</name>
<feature type="transmembrane region" description="Helical" evidence="2">
    <location>
        <begin position="71"/>
        <end position="89"/>
    </location>
</feature>
<dbReference type="PANTHER" id="PTHR34351">
    <property type="entry name" value="SLR1927 PROTEIN-RELATED"/>
    <property type="match status" value="1"/>
</dbReference>
<dbReference type="InterPro" id="IPR002881">
    <property type="entry name" value="DUF58"/>
</dbReference>
<proteinExistence type="predicted"/>
<feature type="region of interest" description="Disordered" evidence="1">
    <location>
        <begin position="1"/>
        <end position="28"/>
    </location>
</feature>
<evidence type="ECO:0000256" key="1">
    <source>
        <dbReference type="SAM" id="MobiDB-lite"/>
    </source>
</evidence>
<keyword evidence="2" id="KW-0812">Transmembrane</keyword>
<feature type="transmembrane region" description="Helical" evidence="2">
    <location>
        <begin position="95"/>
        <end position="113"/>
    </location>
</feature>
<accession>A0ABW2HCI8</accession>
<evidence type="ECO:0000313" key="5">
    <source>
        <dbReference type="Proteomes" id="UP001596507"/>
    </source>
</evidence>
<dbReference type="EMBL" id="JBHTBE010000001">
    <property type="protein sequence ID" value="MFC7267451.1"/>
    <property type="molecule type" value="Genomic_DNA"/>
</dbReference>
<keyword evidence="2" id="KW-0472">Membrane</keyword>
<feature type="domain" description="DUF58" evidence="3">
    <location>
        <begin position="256"/>
        <end position="334"/>
    </location>
</feature>
<keyword evidence="2" id="KW-1133">Transmembrane helix</keyword>